<dbReference type="AlphaFoldDB" id="A0A2P6NBT2"/>
<dbReference type="InParanoid" id="A0A2P6NBT2"/>
<gene>
    <name evidence="1" type="ORF">PROFUN_10954</name>
</gene>
<comment type="caution">
    <text evidence="1">The sequence shown here is derived from an EMBL/GenBank/DDBJ whole genome shotgun (WGS) entry which is preliminary data.</text>
</comment>
<dbReference type="Proteomes" id="UP000241769">
    <property type="component" value="Unassembled WGS sequence"/>
</dbReference>
<accession>A0A2P6NBT2</accession>
<evidence type="ECO:0000313" key="1">
    <source>
        <dbReference type="EMBL" id="PRP81424.1"/>
    </source>
</evidence>
<reference evidence="1 2" key="1">
    <citation type="journal article" date="2018" name="Genome Biol. Evol.">
        <title>Multiple Roots of Fruiting Body Formation in Amoebozoa.</title>
        <authorList>
            <person name="Hillmann F."/>
            <person name="Forbes G."/>
            <person name="Novohradska S."/>
            <person name="Ferling I."/>
            <person name="Riege K."/>
            <person name="Groth M."/>
            <person name="Westermann M."/>
            <person name="Marz M."/>
            <person name="Spaller T."/>
            <person name="Winckler T."/>
            <person name="Schaap P."/>
            <person name="Glockner G."/>
        </authorList>
    </citation>
    <scope>NUCLEOTIDE SEQUENCE [LARGE SCALE GENOMIC DNA]</scope>
    <source>
        <strain evidence="1 2">Jena</strain>
    </source>
</reference>
<protein>
    <submittedName>
        <fullName evidence="1">Uncharacterized protein</fullName>
    </submittedName>
</protein>
<organism evidence="1 2">
    <name type="scientific">Planoprotostelium fungivorum</name>
    <dbReference type="NCBI Taxonomy" id="1890364"/>
    <lineage>
        <taxon>Eukaryota</taxon>
        <taxon>Amoebozoa</taxon>
        <taxon>Evosea</taxon>
        <taxon>Variosea</taxon>
        <taxon>Cavosteliida</taxon>
        <taxon>Cavosteliaceae</taxon>
        <taxon>Planoprotostelium</taxon>
    </lineage>
</organism>
<proteinExistence type="predicted"/>
<evidence type="ECO:0000313" key="2">
    <source>
        <dbReference type="Proteomes" id="UP000241769"/>
    </source>
</evidence>
<dbReference type="EMBL" id="MDYQ01000125">
    <property type="protein sequence ID" value="PRP81424.1"/>
    <property type="molecule type" value="Genomic_DNA"/>
</dbReference>
<keyword evidence="2" id="KW-1185">Reference proteome</keyword>
<sequence length="81" mass="9112">MSLYIESNESCEYVKLQSPDEKMSETELWVILNMPFSASPILDPLQRLESGPSPSSLAAFGQFSTSSTSFEPFHPPELRDR</sequence>
<name>A0A2P6NBT2_9EUKA</name>